<organism evidence="3 4">
    <name type="scientific">Isosphaera pallida (strain ATCC 43644 / DSM 9630 / IS1B)</name>
    <dbReference type="NCBI Taxonomy" id="575540"/>
    <lineage>
        <taxon>Bacteria</taxon>
        <taxon>Pseudomonadati</taxon>
        <taxon>Planctomycetota</taxon>
        <taxon>Planctomycetia</taxon>
        <taxon>Isosphaerales</taxon>
        <taxon>Isosphaeraceae</taxon>
        <taxon>Isosphaera</taxon>
    </lineage>
</organism>
<name>E8R447_ISOPI</name>
<feature type="region of interest" description="Disordered" evidence="1">
    <location>
        <begin position="1"/>
        <end position="21"/>
    </location>
</feature>
<dbReference type="Proteomes" id="UP000008631">
    <property type="component" value="Chromosome"/>
</dbReference>
<evidence type="ECO:0000256" key="1">
    <source>
        <dbReference type="SAM" id="MobiDB-lite"/>
    </source>
</evidence>
<reference key="1">
    <citation type="submission" date="2010-11" db="EMBL/GenBank/DDBJ databases">
        <title>The complete sequence of chromosome of Isophaera pallida ATCC 43644.</title>
        <authorList>
            <consortium name="US DOE Joint Genome Institute (JGI-PGF)"/>
            <person name="Lucas S."/>
            <person name="Copeland A."/>
            <person name="Lapidus A."/>
            <person name="Bruce D."/>
            <person name="Goodwin L."/>
            <person name="Pitluck S."/>
            <person name="Kyrpides N."/>
            <person name="Mavromatis K."/>
            <person name="Pagani I."/>
            <person name="Ivanova N."/>
            <person name="Saunders E."/>
            <person name="Brettin T."/>
            <person name="Detter J.C."/>
            <person name="Han C."/>
            <person name="Tapia R."/>
            <person name="Land M."/>
            <person name="Hauser L."/>
            <person name="Markowitz V."/>
            <person name="Cheng J.-F."/>
            <person name="Hugenholtz P."/>
            <person name="Woyke T."/>
            <person name="Wu D."/>
            <person name="Eisen J.A."/>
        </authorList>
    </citation>
    <scope>NUCLEOTIDE SEQUENCE</scope>
    <source>
        <strain>ATCC 43644</strain>
    </source>
</reference>
<proteinExistence type="predicted"/>
<dbReference type="InterPro" id="IPR011051">
    <property type="entry name" value="RmlC_Cupin_sf"/>
</dbReference>
<dbReference type="CDD" id="cd02238">
    <property type="entry name" value="cupin_KdgF"/>
    <property type="match status" value="1"/>
</dbReference>
<dbReference type="AlphaFoldDB" id="E8R447"/>
<dbReference type="SUPFAM" id="SSF51182">
    <property type="entry name" value="RmlC-like cupins"/>
    <property type="match status" value="1"/>
</dbReference>
<accession>E8R447</accession>
<dbReference type="InterPro" id="IPR013096">
    <property type="entry name" value="Cupin_2"/>
</dbReference>
<gene>
    <name evidence="3" type="ordered locus">Isop_1046</name>
</gene>
<dbReference type="STRING" id="575540.Isop_1046"/>
<dbReference type="InterPro" id="IPR052535">
    <property type="entry name" value="Bacilysin_H2HPP_isomerase"/>
</dbReference>
<dbReference type="eggNOG" id="COG1917">
    <property type="taxonomic scope" value="Bacteria"/>
</dbReference>
<dbReference type="InterPro" id="IPR014710">
    <property type="entry name" value="RmlC-like_jellyroll"/>
</dbReference>
<dbReference type="RefSeq" id="WP_013563923.1">
    <property type="nucleotide sequence ID" value="NC_014962.1"/>
</dbReference>
<evidence type="ECO:0000313" key="4">
    <source>
        <dbReference type="Proteomes" id="UP000008631"/>
    </source>
</evidence>
<dbReference type="InParanoid" id="E8R447"/>
<dbReference type="HOGENOM" id="CLU_134269_1_1_0"/>
<dbReference type="KEGG" id="ipa:Isop_1046"/>
<dbReference type="EMBL" id="CP002353">
    <property type="protein sequence ID" value="ADV61634.1"/>
    <property type="molecule type" value="Genomic_DNA"/>
</dbReference>
<reference evidence="3 4" key="2">
    <citation type="journal article" date="2011" name="Stand. Genomic Sci.">
        <title>Complete genome sequence of Isosphaera pallida type strain (IS1B).</title>
        <authorList>
            <consortium name="US DOE Joint Genome Institute (JGI-PGF)"/>
            <person name="Goker M."/>
            <person name="Cleland D."/>
            <person name="Saunders E."/>
            <person name="Lapidus A."/>
            <person name="Nolan M."/>
            <person name="Lucas S."/>
            <person name="Hammon N."/>
            <person name="Deshpande S."/>
            <person name="Cheng J.F."/>
            <person name="Tapia R."/>
            <person name="Han C."/>
            <person name="Goodwin L."/>
            <person name="Pitluck S."/>
            <person name="Liolios K."/>
            <person name="Pagani I."/>
            <person name="Ivanova N."/>
            <person name="Mavromatis K."/>
            <person name="Pati A."/>
            <person name="Chen A."/>
            <person name="Palaniappan K."/>
            <person name="Land M."/>
            <person name="Hauser L."/>
            <person name="Chang Y.J."/>
            <person name="Jeffries C.D."/>
            <person name="Detter J.C."/>
            <person name="Beck B."/>
            <person name="Woyke T."/>
            <person name="Bristow J."/>
            <person name="Eisen J.A."/>
            <person name="Markowitz V."/>
            <person name="Hugenholtz P."/>
            <person name="Kyrpides N.C."/>
            <person name="Klenk H.P."/>
        </authorList>
    </citation>
    <scope>NUCLEOTIDE SEQUENCE [LARGE SCALE GENOMIC DNA]</scope>
    <source>
        <strain evidence="4">ATCC 43644 / DSM 9630 / IS1B</strain>
    </source>
</reference>
<dbReference type="PANTHER" id="PTHR40112:SF1">
    <property type="entry name" value="H2HPP ISOMERASE"/>
    <property type="match status" value="1"/>
</dbReference>
<keyword evidence="4" id="KW-1185">Reference proteome</keyword>
<dbReference type="OrthoDB" id="9811153at2"/>
<sequence length="124" mass="13423">MKRDPELRASPDSPTRPMFITAGSGLKRPLFPGVELTINAGERLMLSVVTFEADAVVPTHSHPHEQGGYLVSGQLEFTIGNETRLLKPGDQWLIPGGTPHRVRAIGGPAVAVDVFTPPREDYLA</sequence>
<protein>
    <submittedName>
        <fullName evidence="3">Cupin 2 conserved barrel domain protein</fullName>
    </submittedName>
</protein>
<feature type="domain" description="Cupin type-2" evidence="2">
    <location>
        <begin position="48"/>
        <end position="115"/>
    </location>
</feature>
<dbReference type="PANTHER" id="PTHR40112">
    <property type="entry name" value="H2HPP ISOMERASE"/>
    <property type="match status" value="1"/>
</dbReference>
<evidence type="ECO:0000259" key="2">
    <source>
        <dbReference type="Pfam" id="PF07883"/>
    </source>
</evidence>
<dbReference type="Pfam" id="PF07883">
    <property type="entry name" value="Cupin_2"/>
    <property type="match status" value="1"/>
</dbReference>
<dbReference type="Gene3D" id="2.60.120.10">
    <property type="entry name" value="Jelly Rolls"/>
    <property type="match status" value="1"/>
</dbReference>
<evidence type="ECO:0000313" key="3">
    <source>
        <dbReference type="EMBL" id="ADV61634.1"/>
    </source>
</evidence>